<dbReference type="AlphaFoldDB" id="A0A318XNF6"/>
<evidence type="ECO:0000256" key="1">
    <source>
        <dbReference type="ARBA" id="ARBA00001933"/>
    </source>
</evidence>
<dbReference type="Pfam" id="PF00266">
    <property type="entry name" value="Aminotran_5"/>
    <property type="match status" value="1"/>
</dbReference>
<keyword evidence="6" id="KW-0411">Iron-sulfur</keyword>
<accession>A0A318XNF6</accession>
<organism evidence="9 10">
    <name type="scientific">Ruminiclostridium sufflavum DSM 19573</name>
    <dbReference type="NCBI Taxonomy" id="1121337"/>
    <lineage>
        <taxon>Bacteria</taxon>
        <taxon>Bacillati</taxon>
        <taxon>Bacillota</taxon>
        <taxon>Clostridia</taxon>
        <taxon>Eubacteriales</taxon>
        <taxon>Oscillospiraceae</taxon>
        <taxon>Ruminiclostridium</taxon>
    </lineage>
</organism>
<dbReference type="Gene3D" id="3.40.640.10">
    <property type="entry name" value="Type I PLP-dependent aspartate aminotransferase-like (Major domain)"/>
    <property type="match status" value="1"/>
</dbReference>
<dbReference type="OrthoDB" id="9808002at2"/>
<keyword evidence="3" id="KW-0479">Metal-binding</keyword>
<dbReference type="PANTHER" id="PTHR11601:SF50">
    <property type="entry name" value="CYSTEINE DESULFURASE ISCS 2-RELATED"/>
    <property type="match status" value="1"/>
</dbReference>
<feature type="domain" description="Aminotransferase class V" evidence="8">
    <location>
        <begin position="5"/>
        <end position="366"/>
    </location>
</feature>
<dbReference type="InterPro" id="IPR016454">
    <property type="entry name" value="Cysteine_dSase"/>
</dbReference>
<dbReference type="PROSITE" id="PS00595">
    <property type="entry name" value="AA_TRANSFER_CLASS_5"/>
    <property type="match status" value="1"/>
</dbReference>
<keyword evidence="4" id="KW-0663">Pyridoxal phosphate</keyword>
<dbReference type="Gene3D" id="1.10.260.50">
    <property type="match status" value="1"/>
</dbReference>
<dbReference type="GO" id="GO:0051536">
    <property type="term" value="F:iron-sulfur cluster binding"/>
    <property type="evidence" value="ECO:0007669"/>
    <property type="project" value="UniProtKB-KW"/>
</dbReference>
<reference evidence="9 10" key="1">
    <citation type="submission" date="2018-06" db="EMBL/GenBank/DDBJ databases">
        <title>Genomic Encyclopedia of Type Strains, Phase I: the one thousand microbial genomes (KMG-I) project.</title>
        <authorList>
            <person name="Kyrpides N."/>
        </authorList>
    </citation>
    <scope>NUCLEOTIDE SEQUENCE [LARGE SCALE GENOMIC DNA]</scope>
    <source>
        <strain evidence="9 10">DSM 19573</strain>
    </source>
</reference>
<dbReference type="EMBL" id="QKMR01000010">
    <property type="protein sequence ID" value="PYG87532.1"/>
    <property type="molecule type" value="Genomic_DNA"/>
</dbReference>
<dbReference type="GO" id="GO:0031071">
    <property type="term" value="F:cysteine desulfurase activity"/>
    <property type="evidence" value="ECO:0007669"/>
    <property type="project" value="UniProtKB-ARBA"/>
</dbReference>
<evidence type="ECO:0000259" key="8">
    <source>
        <dbReference type="Pfam" id="PF00266"/>
    </source>
</evidence>
<dbReference type="RefSeq" id="WP_110461940.1">
    <property type="nucleotide sequence ID" value="NZ_QKMR01000010.1"/>
</dbReference>
<comment type="cofactor">
    <cofactor evidence="1 7">
        <name>pyridoxal 5'-phosphate</name>
        <dbReference type="ChEBI" id="CHEBI:597326"/>
    </cofactor>
</comment>
<dbReference type="SUPFAM" id="SSF53383">
    <property type="entry name" value="PLP-dependent transferases"/>
    <property type="match status" value="1"/>
</dbReference>
<evidence type="ECO:0000256" key="4">
    <source>
        <dbReference type="ARBA" id="ARBA00022898"/>
    </source>
</evidence>
<dbReference type="NCBIfam" id="NF002806">
    <property type="entry name" value="PRK02948.1"/>
    <property type="match status" value="1"/>
</dbReference>
<evidence type="ECO:0000256" key="7">
    <source>
        <dbReference type="RuleBase" id="RU004504"/>
    </source>
</evidence>
<dbReference type="InterPro" id="IPR015424">
    <property type="entry name" value="PyrdxlP-dep_Trfase"/>
</dbReference>
<evidence type="ECO:0000313" key="9">
    <source>
        <dbReference type="EMBL" id="PYG87532.1"/>
    </source>
</evidence>
<evidence type="ECO:0000256" key="2">
    <source>
        <dbReference type="ARBA" id="ARBA00006490"/>
    </source>
</evidence>
<dbReference type="PANTHER" id="PTHR11601">
    <property type="entry name" value="CYSTEINE DESULFURYLASE FAMILY MEMBER"/>
    <property type="match status" value="1"/>
</dbReference>
<evidence type="ECO:0000256" key="5">
    <source>
        <dbReference type="ARBA" id="ARBA00023004"/>
    </source>
</evidence>
<dbReference type="GO" id="GO:0046872">
    <property type="term" value="F:metal ion binding"/>
    <property type="evidence" value="ECO:0007669"/>
    <property type="project" value="UniProtKB-KW"/>
</dbReference>
<dbReference type="InterPro" id="IPR015422">
    <property type="entry name" value="PyrdxlP-dep_Trfase_small"/>
</dbReference>
<evidence type="ECO:0000313" key="10">
    <source>
        <dbReference type="Proteomes" id="UP000248132"/>
    </source>
</evidence>
<protein>
    <submittedName>
        <fullName evidence="9">Cysteine desulfurase</fullName>
    </submittedName>
</protein>
<keyword evidence="5" id="KW-0408">Iron</keyword>
<dbReference type="Proteomes" id="UP000248132">
    <property type="component" value="Unassembled WGS sequence"/>
</dbReference>
<dbReference type="FunFam" id="3.40.640.10:FF:000084">
    <property type="entry name" value="IscS-like cysteine desulfurase"/>
    <property type="match status" value="1"/>
</dbReference>
<comment type="similarity">
    <text evidence="2">Belongs to the class-V pyridoxal-phosphate-dependent aminotransferase family. NifS/IscS subfamily.</text>
</comment>
<name>A0A318XNF6_9FIRM</name>
<comment type="caution">
    <text evidence="9">The sequence shown here is derived from an EMBL/GenBank/DDBJ whole genome shotgun (WGS) entry which is preliminary data.</text>
</comment>
<proteinExistence type="inferred from homology"/>
<dbReference type="InterPro" id="IPR020578">
    <property type="entry name" value="Aminotrans_V_PyrdxlP_BS"/>
</dbReference>
<dbReference type="PIRSF" id="PIRSF005572">
    <property type="entry name" value="NifS"/>
    <property type="match status" value="1"/>
</dbReference>
<dbReference type="Gene3D" id="3.90.1150.10">
    <property type="entry name" value="Aspartate Aminotransferase, domain 1"/>
    <property type="match status" value="1"/>
</dbReference>
<keyword evidence="10" id="KW-1185">Reference proteome</keyword>
<dbReference type="InterPro" id="IPR015421">
    <property type="entry name" value="PyrdxlP-dep_Trfase_major"/>
</dbReference>
<evidence type="ECO:0000256" key="3">
    <source>
        <dbReference type="ARBA" id="ARBA00022723"/>
    </source>
</evidence>
<dbReference type="InterPro" id="IPR000192">
    <property type="entry name" value="Aminotrans_V_dom"/>
</dbReference>
<sequence length="387" mass="42390">MSSEIYLDNSATTKPYDEVIQYMYDVSKNFYGNPSSLHTKGIEAEKLIKHARAQLAAELKADTKEILFTSGGTESNNLAVSGYLKANPRAGNHIITSKIEHPSVMEVFKQLAKDGYRVDYIPVDSYGVIELDALKEVIDSETALLSFMHTNNETGSIQPIEEISKLRNTVCPSAVLHADAVQAFGKMRIFPASYGIDLMSISSHKIHGPKGVGAIYIKKGVKVRPVLLGGGQETSLRSGTENVPGICGFGLAAEKIFAGIDENYVYVSSLKEHFVRKIKEYFSEAVINSPEQALPYIINVSFSNLKSEVLLHHLEQKNIFVSTGSACSSHKSNHSYVLKAMGVSTKYIDSAIRFSLSPSNSISDIDETIRALEEIIPVISIKHGGKK</sequence>
<gene>
    <name evidence="9" type="ORF">LY28_01900</name>
</gene>
<evidence type="ECO:0000256" key="6">
    <source>
        <dbReference type="ARBA" id="ARBA00023014"/>
    </source>
</evidence>